<proteinExistence type="predicted"/>
<sequence>MLVVGLGFVWEAKVGVGLWDCGFGDGVGCWRFVVGLVFGSWGLGEGVGEEREGGRWRVTMLLGVPAPAYLPRFDIGSEGDLRTWVSWDGFIHPSSSKFSHPSFVKFS</sequence>
<evidence type="ECO:0000313" key="1">
    <source>
        <dbReference type="EMBL" id="KAG0564171.1"/>
    </source>
</evidence>
<keyword evidence="2" id="KW-1185">Reference proteome</keyword>
<organism evidence="1 2">
    <name type="scientific">Ceratodon purpureus</name>
    <name type="common">Fire moss</name>
    <name type="synonym">Dicranum purpureum</name>
    <dbReference type="NCBI Taxonomy" id="3225"/>
    <lineage>
        <taxon>Eukaryota</taxon>
        <taxon>Viridiplantae</taxon>
        <taxon>Streptophyta</taxon>
        <taxon>Embryophyta</taxon>
        <taxon>Bryophyta</taxon>
        <taxon>Bryophytina</taxon>
        <taxon>Bryopsida</taxon>
        <taxon>Dicranidae</taxon>
        <taxon>Pseudoditrichales</taxon>
        <taxon>Ditrichaceae</taxon>
        <taxon>Ceratodon</taxon>
    </lineage>
</organism>
<dbReference type="Proteomes" id="UP000822688">
    <property type="component" value="Chromosome 8"/>
</dbReference>
<dbReference type="EMBL" id="CM026429">
    <property type="protein sequence ID" value="KAG0564171.1"/>
    <property type="molecule type" value="Genomic_DNA"/>
</dbReference>
<accession>A0A8T0GWN0</accession>
<reference evidence="1" key="1">
    <citation type="submission" date="2020-06" db="EMBL/GenBank/DDBJ databases">
        <title>WGS assembly of Ceratodon purpureus strain R40.</title>
        <authorList>
            <person name="Carey S.B."/>
            <person name="Jenkins J."/>
            <person name="Shu S."/>
            <person name="Lovell J.T."/>
            <person name="Sreedasyam A."/>
            <person name="Maumus F."/>
            <person name="Tiley G.P."/>
            <person name="Fernandez-Pozo N."/>
            <person name="Barry K."/>
            <person name="Chen C."/>
            <person name="Wang M."/>
            <person name="Lipzen A."/>
            <person name="Daum C."/>
            <person name="Saski C.A."/>
            <person name="Payton A.C."/>
            <person name="Mcbreen J.C."/>
            <person name="Conrad R.E."/>
            <person name="Kollar L.M."/>
            <person name="Olsson S."/>
            <person name="Huttunen S."/>
            <person name="Landis J.B."/>
            <person name="Wickett N.J."/>
            <person name="Johnson M.G."/>
            <person name="Rensing S.A."/>
            <person name="Grimwood J."/>
            <person name="Schmutz J."/>
            <person name="Mcdaniel S.F."/>
        </authorList>
    </citation>
    <scope>NUCLEOTIDE SEQUENCE</scope>
    <source>
        <strain evidence="1">R40</strain>
    </source>
</reference>
<name>A0A8T0GWN0_CERPU</name>
<gene>
    <name evidence="1" type="ORF">KC19_8G089100</name>
</gene>
<protein>
    <submittedName>
        <fullName evidence="1">Uncharacterized protein</fullName>
    </submittedName>
</protein>
<evidence type="ECO:0000313" key="2">
    <source>
        <dbReference type="Proteomes" id="UP000822688"/>
    </source>
</evidence>
<comment type="caution">
    <text evidence="1">The sequence shown here is derived from an EMBL/GenBank/DDBJ whole genome shotgun (WGS) entry which is preliminary data.</text>
</comment>
<dbReference type="AlphaFoldDB" id="A0A8T0GWN0"/>